<comment type="similarity">
    <text evidence="1 4">Belongs to the PstS family.</text>
</comment>
<dbReference type="HOGENOM" id="CLU_034528_0_0_11"/>
<dbReference type="RefSeq" id="WP_017824342.1">
    <property type="nucleotide sequence ID" value="NZ_KB403091.1"/>
</dbReference>
<protein>
    <recommendedName>
        <fullName evidence="4">Phosphate-binding protein</fullName>
    </recommendedName>
</protein>
<dbReference type="GO" id="GO:0035435">
    <property type="term" value="P:phosphate ion transmembrane transport"/>
    <property type="evidence" value="ECO:0007669"/>
    <property type="project" value="InterPro"/>
</dbReference>
<keyword evidence="2 4" id="KW-0813">Transport</keyword>
<dbReference type="PANTHER" id="PTHR42996">
    <property type="entry name" value="PHOSPHATE-BINDING PROTEIN PSTS"/>
    <property type="match status" value="1"/>
</dbReference>
<dbReference type="Gene3D" id="3.40.190.10">
    <property type="entry name" value="Periplasmic binding protein-like II"/>
    <property type="match status" value="2"/>
</dbReference>
<evidence type="ECO:0000256" key="1">
    <source>
        <dbReference type="ARBA" id="ARBA00008725"/>
    </source>
</evidence>
<reference evidence="7 8" key="1">
    <citation type="journal article" date="2013" name="Genome Announc.">
        <title>Draft genome sequence of an Actinobacterium, Brachybacterium muris strain UCD-AY4.</title>
        <authorList>
            <person name="Lo J.R."/>
            <person name="Lang J.M."/>
            <person name="Darling A.E."/>
            <person name="Eisen J.A."/>
            <person name="Coil D.A."/>
        </authorList>
    </citation>
    <scope>NUCLEOTIDE SEQUENCE [LARGE SCALE GENOMIC DNA]</scope>
    <source>
        <strain evidence="7 8">UCD-AY4</strain>
    </source>
</reference>
<evidence type="ECO:0000256" key="4">
    <source>
        <dbReference type="PIRNR" id="PIRNR002756"/>
    </source>
</evidence>
<organism evidence="7 8">
    <name type="scientific">Brachybacterium muris UCD-AY4</name>
    <dbReference type="NCBI Taxonomy" id="1249481"/>
    <lineage>
        <taxon>Bacteria</taxon>
        <taxon>Bacillati</taxon>
        <taxon>Actinomycetota</taxon>
        <taxon>Actinomycetes</taxon>
        <taxon>Micrococcales</taxon>
        <taxon>Dermabacteraceae</taxon>
        <taxon>Brachybacterium</taxon>
    </lineage>
</organism>
<dbReference type="CDD" id="cd13565">
    <property type="entry name" value="PBP2_PstS"/>
    <property type="match status" value="1"/>
</dbReference>
<dbReference type="PROSITE" id="PS51257">
    <property type="entry name" value="PROKAR_LIPOPROTEIN"/>
    <property type="match status" value="1"/>
</dbReference>
<feature type="signal peptide" evidence="5">
    <location>
        <begin position="1"/>
        <end position="23"/>
    </location>
</feature>
<dbReference type="SUPFAM" id="SSF53850">
    <property type="entry name" value="Periplasmic binding protein-like II"/>
    <property type="match status" value="1"/>
</dbReference>
<comment type="caution">
    <text evidence="7">The sequence shown here is derived from an EMBL/GenBank/DDBJ whole genome shotgun (WGS) entry which is preliminary data.</text>
</comment>
<evidence type="ECO:0000256" key="2">
    <source>
        <dbReference type="ARBA" id="ARBA00022448"/>
    </source>
</evidence>
<evidence type="ECO:0000259" key="6">
    <source>
        <dbReference type="Pfam" id="PF12849"/>
    </source>
</evidence>
<dbReference type="EMBL" id="AORC01000002">
    <property type="protein sequence ID" value="EYT50926.1"/>
    <property type="molecule type" value="Genomic_DNA"/>
</dbReference>
<dbReference type="GO" id="GO:0042301">
    <property type="term" value="F:phosphate ion binding"/>
    <property type="evidence" value="ECO:0007669"/>
    <property type="project" value="InterPro"/>
</dbReference>
<dbReference type="PANTHER" id="PTHR42996:SF1">
    <property type="entry name" value="PHOSPHATE-BINDING PROTEIN PSTS"/>
    <property type="match status" value="1"/>
</dbReference>
<dbReference type="PIRSF" id="PIRSF002756">
    <property type="entry name" value="PstS"/>
    <property type="match status" value="1"/>
</dbReference>
<dbReference type="InterPro" id="IPR050962">
    <property type="entry name" value="Phosphate-bind_PstS"/>
</dbReference>
<keyword evidence="5" id="KW-0732">Signal</keyword>
<evidence type="ECO:0000256" key="3">
    <source>
        <dbReference type="ARBA" id="ARBA00022592"/>
    </source>
</evidence>
<dbReference type="InterPro" id="IPR024370">
    <property type="entry name" value="PBP_domain"/>
</dbReference>
<feature type="domain" description="PBP" evidence="6">
    <location>
        <begin position="59"/>
        <end position="355"/>
    </location>
</feature>
<evidence type="ECO:0000256" key="5">
    <source>
        <dbReference type="SAM" id="SignalP"/>
    </source>
</evidence>
<dbReference type="GO" id="GO:0043190">
    <property type="term" value="C:ATP-binding cassette (ABC) transporter complex"/>
    <property type="evidence" value="ECO:0007669"/>
    <property type="project" value="InterPro"/>
</dbReference>
<dbReference type="OrthoDB" id="9801510at2"/>
<evidence type="ECO:0000313" key="8">
    <source>
        <dbReference type="Proteomes" id="UP000019754"/>
    </source>
</evidence>
<keyword evidence="8" id="KW-1185">Reference proteome</keyword>
<feature type="chain" id="PRO_5038463225" description="Phosphate-binding protein" evidence="5">
    <location>
        <begin position="24"/>
        <end position="388"/>
    </location>
</feature>
<proteinExistence type="inferred from homology"/>
<dbReference type="NCBIfam" id="TIGR00975">
    <property type="entry name" value="3a0107s03"/>
    <property type="match status" value="1"/>
</dbReference>
<dbReference type="STRING" id="1249481.D641_0100120"/>
<keyword evidence="3 4" id="KW-0592">Phosphate transport</keyword>
<evidence type="ECO:0000313" key="7">
    <source>
        <dbReference type="EMBL" id="EYT50926.1"/>
    </source>
</evidence>
<dbReference type="InterPro" id="IPR005673">
    <property type="entry name" value="ABC_phos-bd_PstS"/>
</dbReference>
<accession>A0A022L109</accession>
<dbReference type="AlphaFoldDB" id="A0A022L109"/>
<sequence length="388" mass="39540">MNVRKNKLVALAALGLTGGLALSACGGGNSGNGGDGGNAGGGSNGSDAGGQEGGAGYAELTGSIAGSGASSMQNAQTAWTETFMGLVQAEGGDLQVTYDATGSGTGREQFLANEVKFAGTDSPLDEEELAASTEVCNGEQAFNLPVYISPIAVVYNLEGVEELNLTPQVIGEIFAGTITKWNDPKIVEHNPDATLPDKDIVPVHRSDDSGTTENFTEYLSENAPEAWPHGPIETWPIDGGQSGDGTSGLISTVEGGDGTIGYADASQAGNLGIAKIQVGEQFVEYSADAAAKAVDVSPRAEGRADNDIVVELDRTTTEEGVYPIVLISYLALCGSYADSAEGNAVKAYASFIVSEQGQQVGADNAGSAPLSDEMSTQAQEAIDGIKVG</sequence>
<name>A0A022L109_9MICO</name>
<dbReference type="Pfam" id="PF12849">
    <property type="entry name" value="PBP_like_2"/>
    <property type="match status" value="1"/>
</dbReference>
<dbReference type="Proteomes" id="UP000019754">
    <property type="component" value="Unassembled WGS sequence"/>
</dbReference>
<gene>
    <name evidence="7" type="ORF">D641_0100120</name>
</gene>